<accession>A0A6B0XY66</accession>
<organism evidence="1">
    <name type="scientific">Boseongicola sp. SB0664_bin_43</name>
    <dbReference type="NCBI Taxonomy" id="2604844"/>
    <lineage>
        <taxon>Bacteria</taxon>
        <taxon>Pseudomonadati</taxon>
        <taxon>Pseudomonadota</taxon>
        <taxon>Alphaproteobacteria</taxon>
        <taxon>Rhodobacterales</taxon>
        <taxon>Paracoccaceae</taxon>
        <taxon>Boseongicola</taxon>
    </lineage>
</organism>
<reference evidence="1" key="1">
    <citation type="submission" date="2019-09" db="EMBL/GenBank/DDBJ databases">
        <title>Characterisation of the sponge microbiome using genome-centric metagenomics.</title>
        <authorList>
            <person name="Engelberts J.P."/>
            <person name="Robbins S.J."/>
            <person name="De Goeij J.M."/>
            <person name="Aranda M."/>
            <person name="Bell S.C."/>
            <person name="Webster N.S."/>
        </authorList>
    </citation>
    <scope>NUCLEOTIDE SEQUENCE</scope>
    <source>
        <strain evidence="1">SB0664_bin_43</strain>
    </source>
</reference>
<dbReference type="EMBL" id="VXRY01000133">
    <property type="protein sequence ID" value="MXY33135.1"/>
    <property type="molecule type" value="Genomic_DNA"/>
</dbReference>
<sequence>MPAADIALQSPVLSLLGVLDAPISGAVRTEFGANGELISLAGTLDIAQGALRPTEDVPPAEFDSARAYFDFDAEQQRILLSELSLSGMGGEVSASGHVYLRDLDGIWPRAFLGQFRINRLAYSGDILEAPLSLEDVRIDVRLRLDPFSVELAQLVVDNDGIPLRANGSVSARNGLWFATIDATTDRVAASRVLEMWPTTLAPKTRSWLAGHVKGGVLRNASAAVRYSTGGMAPEYSLSFQVEDGIARILSGLPELDGVSALGTIRDGSFVLAMHQGGMSVGTGDRLDLAGSVFRVADLRAKPGQGVIEIEVTGSLTAVLTALNSRPLRVMERASQPPDIANADAEARAVVRLPLIDGLRQEDFTYQVDARIRNVRSELLVKNRVFASPELVLAANESGIGVVGSATLDDVPLTASWRQPFGA</sequence>
<protein>
    <recommendedName>
        <fullName evidence="2">DUF3971 domain-containing protein</fullName>
    </recommendedName>
</protein>
<evidence type="ECO:0000313" key="1">
    <source>
        <dbReference type="EMBL" id="MXY33135.1"/>
    </source>
</evidence>
<name>A0A6B0XY66_9RHOB</name>
<dbReference type="AlphaFoldDB" id="A0A6B0XY66"/>
<evidence type="ECO:0008006" key="2">
    <source>
        <dbReference type="Google" id="ProtNLM"/>
    </source>
</evidence>
<comment type="caution">
    <text evidence="1">The sequence shown here is derived from an EMBL/GenBank/DDBJ whole genome shotgun (WGS) entry which is preliminary data.</text>
</comment>
<feature type="non-terminal residue" evidence="1">
    <location>
        <position position="422"/>
    </location>
</feature>
<gene>
    <name evidence="1" type="ORF">F4Y60_03405</name>
</gene>
<proteinExistence type="predicted"/>